<dbReference type="GO" id="GO:0015074">
    <property type="term" value="P:DNA integration"/>
    <property type="evidence" value="ECO:0007669"/>
    <property type="project" value="InterPro"/>
</dbReference>
<name>A0A4R2R9V1_9RHOB</name>
<feature type="domain" description="Tyr recombinase" evidence="2">
    <location>
        <begin position="172"/>
        <end position="341"/>
    </location>
</feature>
<evidence type="ECO:0000259" key="2">
    <source>
        <dbReference type="PROSITE" id="PS51898"/>
    </source>
</evidence>
<organism evidence="3 4">
    <name type="scientific">Rhodovulum bhavnagarense</name>
    <dbReference type="NCBI Taxonomy" id="992286"/>
    <lineage>
        <taxon>Bacteria</taxon>
        <taxon>Pseudomonadati</taxon>
        <taxon>Pseudomonadota</taxon>
        <taxon>Alphaproteobacteria</taxon>
        <taxon>Rhodobacterales</taxon>
        <taxon>Paracoccaceae</taxon>
        <taxon>Rhodovulum</taxon>
    </lineage>
</organism>
<proteinExistence type="predicted"/>
<dbReference type="Gene3D" id="1.10.443.10">
    <property type="entry name" value="Intergrase catalytic core"/>
    <property type="match status" value="1"/>
</dbReference>
<dbReference type="Pfam" id="PF00589">
    <property type="entry name" value="Phage_integrase"/>
    <property type="match status" value="1"/>
</dbReference>
<dbReference type="GO" id="GO:0003677">
    <property type="term" value="F:DNA binding"/>
    <property type="evidence" value="ECO:0007669"/>
    <property type="project" value="InterPro"/>
</dbReference>
<dbReference type="EMBL" id="SLXU01000017">
    <property type="protein sequence ID" value="TCP58747.1"/>
    <property type="molecule type" value="Genomic_DNA"/>
</dbReference>
<dbReference type="GO" id="GO:0006310">
    <property type="term" value="P:DNA recombination"/>
    <property type="evidence" value="ECO:0007669"/>
    <property type="project" value="UniProtKB-KW"/>
</dbReference>
<dbReference type="PROSITE" id="PS51898">
    <property type="entry name" value="TYR_RECOMBINASE"/>
    <property type="match status" value="1"/>
</dbReference>
<dbReference type="InterPro" id="IPR013762">
    <property type="entry name" value="Integrase-like_cat_sf"/>
</dbReference>
<accession>A0A4R2R9V1</accession>
<evidence type="ECO:0000256" key="1">
    <source>
        <dbReference type="ARBA" id="ARBA00023172"/>
    </source>
</evidence>
<dbReference type="Proteomes" id="UP000295050">
    <property type="component" value="Unassembled WGS sequence"/>
</dbReference>
<dbReference type="InterPro" id="IPR002104">
    <property type="entry name" value="Integrase_catalytic"/>
</dbReference>
<sequence length="347" mass="39734">MRPPKPRITKPRLVWRWTGKAWTPFHRITWTDGVKRRAREIKLDWQGNAERLDELYWAAQSGQHDQQKHPACYSWGECILAWRKDPTVQRRLAAKTKADYWRVMDEICEKNAGKDMRKTSRAAVRAAVGKLSDTPRKAARYAQTVSILWNYARRELDWPLGENPAAGLAKYKPAKPYDPWPAWMVKALDTAPERVQTAARLILGTGQRPSAAITMRRDQFQGEWMTVRDEKGDQELEVYCPPFLSAYVDALPARGIHVLPKNLTEPQGYHAIERAFRAWRQSLGERASPYSLHGLRKLAIIELAEAGASDAEIQAVTGQSAQMVAYYRTKASKKRLSRSAQERRGRT</sequence>
<dbReference type="SUPFAM" id="SSF56349">
    <property type="entry name" value="DNA breaking-rejoining enzymes"/>
    <property type="match status" value="1"/>
</dbReference>
<keyword evidence="4" id="KW-1185">Reference proteome</keyword>
<comment type="caution">
    <text evidence="3">The sequence shown here is derived from an EMBL/GenBank/DDBJ whole genome shotgun (WGS) entry which is preliminary data.</text>
</comment>
<dbReference type="InterPro" id="IPR011010">
    <property type="entry name" value="DNA_brk_join_enz"/>
</dbReference>
<evidence type="ECO:0000313" key="3">
    <source>
        <dbReference type="EMBL" id="TCP58747.1"/>
    </source>
</evidence>
<dbReference type="AlphaFoldDB" id="A0A4R2R9V1"/>
<evidence type="ECO:0000313" key="4">
    <source>
        <dbReference type="Proteomes" id="UP000295050"/>
    </source>
</evidence>
<gene>
    <name evidence="3" type="ORF">EV663_11713</name>
</gene>
<protein>
    <submittedName>
        <fullName evidence="3">Phage integrase family protein</fullName>
    </submittedName>
</protein>
<reference evidence="3 4" key="1">
    <citation type="submission" date="2019-03" db="EMBL/GenBank/DDBJ databases">
        <title>Genomic Encyclopedia of Type Strains, Phase IV (KMG-IV): sequencing the most valuable type-strain genomes for metagenomic binning, comparative biology and taxonomic classification.</title>
        <authorList>
            <person name="Goeker M."/>
        </authorList>
    </citation>
    <scope>NUCLEOTIDE SEQUENCE [LARGE SCALE GENOMIC DNA]</scope>
    <source>
        <strain evidence="3 4">DSM 24766</strain>
    </source>
</reference>
<keyword evidence="1" id="KW-0233">DNA recombination</keyword>
<dbReference type="RefSeq" id="WP_132952687.1">
    <property type="nucleotide sequence ID" value="NZ_SLXU01000017.1"/>
</dbReference>
<dbReference type="OrthoDB" id="7510934at2"/>